<dbReference type="NCBIfam" id="NF038083">
    <property type="entry name" value="CU044_5270_fam"/>
    <property type="match status" value="1"/>
</dbReference>
<accession>A0A6G2B9V3</accession>
<dbReference type="OrthoDB" id="3460587at2"/>
<keyword evidence="4" id="KW-1185">Reference proteome</keyword>
<evidence type="ECO:0000313" key="4">
    <source>
        <dbReference type="Proteomes" id="UP000473014"/>
    </source>
</evidence>
<evidence type="ECO:0000313" key="3">
    <source>
        <dbReference type="EMBL" id="MTE18682.1"/>
    </source>
</evidence>
<feature type="transmembrane region" description="Helical" evidence="2">
    <location>
        <begin position="53"/>
        <end position="72"/>
    </location>
</feature>
<dbReference type="Proteomes" id="UP000473014">
    <property type="component" value="Unassembled WGS sequence"/>
</dbReference>
<dbReference type="RefSeq" id="WP_155070248.1">
    <property type="nucleotide sequence ID" value="NZ_WIXO01000001.1"/>
</dbReference>
<comment type="caution">
    <text evidence="3">The sequence shown here is derived from an EMBL/GenBank/DDBJ whole genome shotgun (WGS) entry which is preliminary data.</text>
</comment>
<evidence type="ECO:0000256" key="2">
    <source>
        <dbReference type="SAM" id="Phobius"/>
    </source>
</evidence>
<organism evidence="3 4">
    <name type="scientific">Streptomyces taklimakanensis</name>
    <dbReference type="NCBI Taxonomy" id="2569853"/>
    <lineage>
        <taxon>Bacteria</taxon>
        <taxon>Bacillati</taxon>
        <taxon>Actinomycetota</taxon>
        <taxon>Actinomycetes</taxon>
        <taxon>Kitasatosporales</taxon>
        <taxon>Streptomycetaceae</taxon>
        <taxon>Streptomyces</taxon>
    </lineage>
</organism>
<dbReference type="InterPro" id="IPR047789">
    <property type="entry name" value="CU044_5270-like"/>
</dbReference>
<keyword evidence="2" id="KW-0472">Membrane</keyword>
<keyword evidence="2" id="KW-0812">Transmembrane</keyword>
<dbReference type="EMBL" id="WIXO01000001">
    <property type="protein sequence ID" value="MTE18682.1"/>
    <property type="molecule type" value="Genomic_DNA"/>
</dbReference>
<reference evidence="3 4" key="1">
    <citation type="submission" date="2019-11" db="EMBL/GenBank/DDBJ databases">
        <authorList>
            <person name="Yuan L."/>
        </authorList>
    </citation>
    <scope>NUCLEOTIDE SEQUENCE [LARGE SCALE GENOMIC DNA]</scope>
    <source>
        <strain evidence="3 4">TRM43335</strain>
    </source>
</reference>
<gene>
    <name evidence="3" type="ORF">F0L17_05940</name>
</gene>
<protein>
    <recommendedName>
        <fullName evidence="5">CU044_5270 family protein</fullName>
    </recommendedName>
</protein>
<proteinExistence type="predicted"/>
<evidence type="ECO:0000256" key="1">
    <source>
        <dbReference type="SAM" id="MobiDB-lite"/>
    </source>
</evidence>
<keyword evidence="2" id="KW-1133">Transmembrane helix</keyword>
<dbReference type="AlphaFoldDB" id="A0A6G2B9V3"/>
<sequence>MREIELLGDWEPEEAPLTDEARARVRARLLTAARSGPYHAPEPTGRRRRPVPVVALGGALAAAVAAGVLAAADLGGDPGGLLVSPPASSSFAPPPAPPSYGPGPAEILRRAAAYEREHSETVVPRDGRFVYVRETVEERIAATGETRTRTDESWMPVGDSRPSAGAGAVWPPRTWRELEALPTDPDELLRLLRDEIRLDPDTGRPATADDRPDAGDFLVELLRDTPVMPEGLRAAAYEALARIPGITAGVGREHVEGVEVSYANPWAEGAAAETVFVFDAETHVLLDVRDERVVDGQRVRISSRLEEYAVVDGASRRP</sequence>
<name>A0A6G2B9V3_9ACTN</name>
<evidence type="ECO:0008006" key="5">
    <source>
        <dbReference type="Google" id="ProtNLM"/>
    </source>
</evidence>
<feature type="region of interest" description="Disordered" evidence="1">
    <location>
        <begin position="144"/>
        <end position="168"/>
    </location>
</feature>